<proteinExistence type="predicted"/>
<evidence type="ECO:0000313" key="2">
    <source>
        <dbReference type="EMBL" id="VDN28634.1"/>
    </source>
</evidence>
<dbReference type="Proteomes" id="UP000271098">
    <property type="component" value="Unassembled WGS sequence"/>
</dbReference>
<dbReference type="OrthoDB" id="5876322at2759"/>
<evidence type="ECO:0000313" key="3">
    <source>
        <dbReference type="Proteomes" id="UP000271098"/>
    </source>
</evidence>
<evidence type="ECO:0000313" key="4">
    <source>
        <dbReference type="WBParaSite" id="GPUH_0001685301-mRNA-1"/>
    </source>
</evidence>
<dbReference type="WBParaSite" id="GPUH_0001685301-mRNA-1">
    <property type="protein sequence ID" value="GPUH_0001685301-mRNA-1"/>
    <property type="gene ID" value="GPUH_0001685301"/>
</dbReference>
<keyword evidence="3" id="KW-1185">Reference proteome</keyword>
<reference evidence="4" key="1">
    <citation type="submission" date="2016-06" db="UniProtKB">
        <authorList>
            <consortium name="WormBaseParasite"/>
        </authorList>
    </citation>
    <scope>IDENTIFICATION</scope>
</reference>
<dbReference type="AlphaFoldDB" id="A0A183E790"/>
<organism evidence="4">
    <name type="scientific">Gongylonema pulchrum</name>
    <dbReference type="NCBI Taxonomy" id="637853"/>
    <lineage>
        <taxon>Eukaryota</taxon>
        <taxon>Metazoa</taxon>
        <taxon>Ecdysozoa</taxon>
        <taxon>Nematoda</taxon>
        <taxon>Chromadorea</taxon>
        <taxon>Rhabditida</taxon>
        <taxon>Spirurina</taxon>
        <taxon>Spiruromorpha</taxon>
        <taxon>Spiruroidea</taxon>
        <taxon>Gongylonematidae</taxon>
        <taxon>Gongylonema</taxon>
    </lineage>
</organism>
<feature type="compositionally biased region" description="Polar residues" evidence="1">
    <location>
        <begin position="160"/>
        <end position="181"/>
    </location>
</feature>
<dbReference type="EMBL" id="UYRT01084288">
    <property type="protein sequence ID" value="VDN28634.1"/>
    <property type="molecule type" value="Genomic_DNA"/>
</dbReference>
<accession>A0A183E790</accession>
<feature type="region of interest" description="Disordered" evidence="1">
    <location>
        <begin position="1"/>
        <end position="105"/>
    </location>
</feature>
<gene>
    <name evidence="2" type="ORF">GPUH_LOCUS16831</name>
</gene>
<name>A0A183E790_9BILA</name>
<protein>
    <submittedName>
        <fullName evidence="4">FOXP-CC domain-containing protein</fullName>
    </submittedName>
</protein>
<sequence length="187" mass="19376">MECSEHRNVTESGTAVNQAGRLQGSAGPSPRHSQHQHNSPGLQQTPGSSSSPIPSSSSSSSSTPTATVDPCQQQRSFGGAGGGGGGIGEGGVKVRPRPQIPPKPQMDAVRYSMANVQESCDWELDTLLGELSALESQLNSALGGDQLILGLPTLPTSASRNCSLNQSKRNSVSSTTVTQQIDSKRIP</sequence>
<feature type="compositionally biased region" description="Low complexity" evidence="1">
    <location>
        <begin position="45"/>
        <end position="67"/>
    </location>
</feature>
<feature type="region of interest" description="Disordered" evidence="1">
    <location>
        <begin position="160"/>
        <end position="187"/>
    </location>
</feature>
<reference evidence="2 3" key="2">
    <citation type="submission" date="2018-11" db="EMBL/GenBank/DDBJ databases">
        <authorList>
            <consortium name="Pathogen Informatics"/>
        </authorList>
    </citation>
    <scope>NUCLEOTIDE SEQUENCE [LARGE SCALE GENOMIC DNA]</scope>
</reference>
<feature type="compositionally biased region" description="Gly residues" evidence="1">
    <location>
        <begin position="78"/>
        <end position="91"/>
    </location>
</feature>
<evidence type="ECO:0000256" key="1">
    <source>
        <dbReference type="SAM" id="MobiDB-lite"/>
    </source>
</evidence>